<organism evidence="2 3">
    <name type="scientific">Bifidobacterium colobi</name>
    <dbReference type="NCBI Taxonomy" id="2809026"/>
    <lineage>
        <taxon>Bacteria</taxon>
        <taxon>Bacillati</taxon>
        <taxon>Actinomycetota</taxon>
        <taxon>Actinomycetes</taxon>
        <taxon>Bifidobacteriales</taxon>
        <taxon>Bifidobacteriaceae</taxon>
        <taxon>Bifidobacterium</taxon>
    </lineage>
</organism>
<dbReference type="Pfam" id="PF01546">
    <property type="entry name" value="Peptidase_M20"/>
    <property type="match status" value="1"/>
</dbReference>
<dbReference type="PANTHER" id="PTHR11014">
    <property type="entry name" value="PEPTIDASE M20 FAMILY MEMBER"/>
    <property type="match status" value="1"/>
</dbReference>
<dbReference type="InterPro" id="IPR011650">
    <property type="entry name" value="Peptidase_M20_dimer"/>
</dbReference>
<dbReference type="EMBL" id="JAFEJU010000002">
    <property type="protein sequence ID" value="MBT1174754.1"/>
    <property type="molecule type" value="Genomic_DNA"/>
</dbReference>
<dbReference type="InterPro" id="IPR036264">
    <property type="entry name" value="Bact_exopeptidase_dim_dom"/>
</dbReference>
<dbReference type="PIRSF" id="PIRSF005962">
    <property type="entry name" value="Pept_M20D_amidohydro"/>
    <property type="match status" value="1"/>
</dbReference>
<dbReference type="Gene3D" id="3.30.70.360">
    <property type="match status" value="1"/>
</dbReference>
<dbReference type="PANTHER" id="PTHR11014:SF63">
    <property type="entry name" value="METALLOPEPTIDASE, PUTATIVE (AFU_ORTHOLOGUE AFUA_6G09600)-RELATED"/>
    <property type="match status" value="1"/>
</dbReference>
<dbReference type="NCBIfam" id="TIGR01891">
    <property type="entry name" value="amidohydrolases"/>
    <property type="match status" value="1"/>
</dbReference>
<dbReference type="RefSeq" id="WP_214375970.1">
    <property type="nucleotide sequence ID" value="NZ_JAFEJU010000002.1"/>
</dbReference>
<sequence>MTDTTATALQQQLAAYYTWFHQHPEPAYQEFETTVHIRQILDEQGIAVLDSGLPTGAIASIKGTAGPTASGAGHVVAIRGDIDALPITEDTGVTHPSLNVGYLHGCGHDYNLTVALGAAIILNQRRADFAGEVKVIFQPAEEVAATKETPTGAVSVLNTGALDDVEAFFGTHDTNLGEPGSALISAGPDSGAVDKFRITIHGRGTHAARPQGGANPIRVAAAIIEGIQSIAGQDVDPVHPRVVTVTNIEAGNTWNVVPDTAFLQGTARTAYPEDRTVIKTRVEALVQGISTAFGVNSDFAWEYGSPSVVNDADWAQLAADIAQELGFEVQPSAPSLGGEDFSYYLAQAPGAFIHLGVGNADRPMHGPTFFANTDAIAEGADLLATLAERALHRLDA</sequence>
<dbReference type="Proteomes" id="UP000711736">
    <property type="component" value="Unassembled WGS sequence"/>
</dbReference>
<feature type="domain" description="Peptidase M20 dimerisation" evidence="1">
    <location>
        <begin position="195"/>
        <end position="287"/>
    </location>
</feature>
<dbReference type="SUPFAM" id="SSF55031">
    <property type="entry name" value="Bacterial exopeptidase dimerisation domain"/>
    <property type="match status" value="1"/>
</dbReference>
<dbReference type="InterPro" id="IPR002933">
    <property type="entry name" value="Peptidase_M20"/>
</dbReference>
<dbReference type="InterPro" id="IPR017439">
    <property type="entry name" value="Amidohydrolase"/>
</dbReference>
<reference evidence="2 3" key="1">
    <citation type="journal article" date="2021" name="Environ. Microbiol.">
        <title>Genetic insights into the dark matter of the mammalian gut microbiota through targeted genome reconstruction.</title>
        <authorList>
            <person name="Lugli G.A."/>
            <person name="Alessandri G."/>
            <person name="Milani C."/>
            <person name="Viappiani A."/>
            <person name="Fontana F."/>
            <person name="Tarracchini C."/>
            <person name="Mancabelli L."/>
            <person name="Argentini C."/>
            <person name="Ruiz L."/>
            <person name="Margolles A."/>
            <person name="van Sinderen D."/>
            <person name="Turroni F."/>
            <person name="Ventura M."/>
        </authorList>
    </citation>
    <scope>NUCLEOTIDE SEQUENCE [LARGE SCALE GENOMIC DNA]</scope>
    <source>
        <strain evidence="2 3">LC6</strain>
    </source>
</reference>
<dbReference type="Gene3D" id="3.40.630.10">
    <property type="entry name" value="Zn peptidases"/>
    <property type="match status" value="1"/>
</dbReference>
<protein>
    <submittedName>
        <fullName evidence="2">Amidohydrolase</fullName>
    </submittedName>
</protein>
<evidence type="ECO:0000313" key="3">
    <source>
        <dbReference type="Proteomes" id="UP000711736"/>
    </source>
</evidence>
<dbReference type="Pfam" id="PF07687">
    <property type="entry name" value="M20_dimer"/>
    <property type="match status" value="1"/>
</dbReference>
<name>A0ABS5UVX9_9BIFI</name>
<keyword evidence="3" id="KW-1185">Reference proteome</keyword>
<dbReference type="SUPFAM" id="SSF53187">
    <property type="entry name" value="Zn-dependent exopeptidases"/>
    <property type="match status" value="1"/>
</dbReference>
<evidence type="ECO:0000313" key="2">
    <source>
        <dbReference type="EMBL" id="MBT1174754.1"/>
    </source>
</evidence>
<comment type="caution">
    <text evidence="2">The sequence shown here is derived from an EMBL/GenBank/DDBJ whole genome shotgun (WGS) entry which is preliminary data.</text>
</comment>
<proteinExistence type="predicted"/>
<gene>
    <name evidence="2" type="ORF">JS530_04415</name>
</gene>
<evidence type="ECO:0000259" key="1">
    <source>
        <dbReference type="Pfam" id="PF07687"/>
    </source>
</evidence>
<accession>A0ABS5UVX9</accession>